<dbReference type="GO" id="GO:0003676">
    <property type="term" value="F:nucleic acid binding"/>
    <property type="evidence" value="ECO:0007669"/>
    <property type="project" value="InterPro"/>
</dbReference>
<evidence type="ECO:0000259" key="2">
    <source>
        <dbReference type="PROSITE" id="PS50994"/>
    </source>
</evidence>
<feature type="domain" description="Integrase catalytic" evidence="2">
    <location>
        <begin position="164"/>
        <end position="323"/>
    </location>
</feature>
<dbReference type="AlphaFoldDB" id="A0A7W7GQ60"/>
<dbReference type="SUPFAM" id="SSF53098">
    <property type="entry name" value="Ribonuclease H-like"/>
    <property type="match status" value="1"/>
</dbReference>
<feature type="region of interest" description="Disordered" evidence="1">
    <location>
        <begin position="52"/>
        <end position="73"/>
    </location>
</feature>
<reference evidence="3 4" key="1">
    <citation type="submission" date="2020-08" db="EMBL/GenBank/DDBJ databases">
        <title>Sequencing the genomes of 1000 actinobacteria strains.</title>
        <authorList>
            <person name="Klenk H.-P."/>
        </authorList>
    </citation>
    <scope>NUCLEOTIDE SEQUENCE [LARGE SCALE GENOMIC DNA]</scope>
    <source>
        <strain evidence="3 4">DSM 23974</strain>
    </source>
</reference>
<comment type="caution">
    <text evidence="3">The sequence shown here is derived from an EMBL/GenBank/DDBJ whole genome shotgun (WGS) entry which is preliminary data.</text>
</comment>
<name>A0A7W7GQ60_9MICC</name>
<dbReference type="InterPro" id="IPR036397">
    <property type="entry name" value="RNaseH_sf"/>
</dbReference>
<organism evidence="3 4">
    <name type="scientific">Micrococcus cohnii</name>
    <dbReference type="NCBI Taxonomy" id="993416"/>
    <lineage>
        <taxon>Bacteria</taxon>
        <taxon>Bacillati</taxon>
        <taxon>Actinomycetota</taxon>
        <taxon>Actinomycetes</taxon>
        <taxon>Micrococcales</taxon>
        <taxon>Micrococcaceae</taxon>
        <taxon>Micrococcus</taxon>
    </lineage>
</organism>
<dbReference type="InterPro" id="IPR001584">
    <property type="entry name" value="Integrase_cat-core"/>
</dbReference>
<dbReference type="PANTHER" id="PTHR35004:SF6">
    <property type="entry name" value="TRANSPOSASE"/>
    <property type="match status" value="1"/>
</dbReference>
<dbReference type="PROSITE" id="PS50994">
    <property type="entry name" value="INTEGRASE"/>
    <property type="match status" value="1"/>
</dbReference>
<dbReference type="InterPro" id="IPR047656">
    <property type="entry name" value="IS481-like_transpos"/>
</dbReference>
<dbReference type="Gene3D" id="3.30.420.10">
    <property type="entry name" value="Ribonuclease H-like superfamily/Ribonuclease H"/>
    <property type="match status" value="1"/>
</dbReference>
<proteinExistence type="predicted"/>
<dbReference type="PANTHER" id="PTHR35004">
    <property type="entry name" value="TRANSPOSASE RV3428C-RELATED"/>
    <property type="match status" value="1"/>
</dbReference>
<evidence type="ECO:0000313" key="4">
    <source>
        <dbReference type="Proteomes" id="UP000540191"/>
    </source>
</evidence>
<dbReference type="RefSeq" id="WP_102708835.1">
    <property type="nucleotide sequence ID" value="NZ_JACHNA010000001.1"/>
</dbReference>
<dbReference type="NCBIfam" id="NF033577">
    <property type="entry name" value="transpos_IS481"/>
    <property type="match status" value="1"/>
</dbReference>
<evidence type="ECO:0000313" key="3">
    <source>
        <dbReference type="EMBL" id="MBB4736210.1"/>
    </source>
</evidence>
<sequence length="332" mass="38115">MPHANAALTPRHRLKVAQLVVDDGWPISEVAARFQVSWPTVKRWADRYRAGESMQDRSSRPHHSPNKTSPKVTRRCIQLRLRLREGPVQLACRLGIAPSTVHRILTDAHLNRLSHVDRATGEPVRRYEHDHPGAMLHVDVKKLGNIPDGGGWRYVGRRQGEKNRAATPGKLRSKYSDSLMGKAYVHTVIDDHSRVAYAEIHDDETAVTASAVLVRAVEWFNRRGVTVERVLSDNGGAYRSHLWRDTCHELGIKHKRTRPYRPQTNGKIERIRQTLADGWAYARCYTSETERRGELDGWLHYYNQHRPHTACGNQPPFSRLTNVPDQYMWTDQ</sequence>
<dbReference type="InterPro" id="IPR009057">
    <property type="entry name" value="Homeodomain-like_sf"/>
</dbReference>
<dbReference type="SUPFAM" id="SSF46689">
    <property type="entry name" value="Homeodomain-like"/>
    <property type="match status" value="1"/>
</dbReference>
<evidence type="ECO:0000256" key="1">
    <source>
        <dbReference type="SAM" id="MobiDB-lite"/>
    </source>
</evidence>
<dbReference type="Pfam" id="PF00665">
    <property type="entry name" value="rve"/>
    <property type="match status" value="1"/>
</dbReference>
<protein>
    <submittedName>
        <fullName evidence="3">Transposase InsO family protein</fullName>
    </submittedName>
</protein>
<keyword evidence="4" id="KW-1185">Reference proteome</keyword>
<accession>A0A7W7GQ60</accession>
<gene>
    <name evidence="3" type="ORF">HDA30_001718</name>
</gene>
<dbReference type="Proteomes" id="UP000540191">
    <property type="component" value="Unassembled WGS sequence"/>
</dbReference>
<dbReference type="EMBL" id="JACHNA010000001">
    <property type="protein sequence ID" value="MBB4736210.1"/>
    <property type="molecule type" value="Genomic_DNA"/>
</dbReference>
<dbReference type="InterPro" id="IPR012337">
    <property type="entry name" value="RNaseH-like_sf"/>
</dbReference>
<dbReference type="GO" id="GO:0015074">
    <property type="term" value="P:DNA integration"/>
    <property type="evidence" value="ECO:0007669"/>
    <property type="project" value="InterPro"/>
</dbReference>
<dbReference type="Pfam" id="PF13518">
    <property type="entry name" value="HTH_28"/>
    <property type="match status" value="1"/>
</dbReference>
<dbReference type="InterPro" id="IPR055247">
    <property type="entry name" value="InsJ-like_HTH"/>
</dbReference>